<reference evidence="1" key="2">
    <citation type="submission" date="2024-07" db="EMBL/GenBank/DDBJ databases">
        <title>A complete genome sequence for Pseudomonas syringae CC1417.</title>
        <authorList>
            <person name="Baltrus D.A."/>
        </authorList>
    </citation>
    <scope>NUCLEOTIDE SEQUENCE</scope>
    <source>
        <strain evidence="1">CC1417</strain>
    </source>
</reference>
<dbReference type="EMBL" id="CP159362">
    <property type="protein sequence ID" value="XCN69342.1"/>
    <property type="molecule type" value="Genomic_DNA"/>
</dbReference>
<reference evidence="1" key="1">
    <citation type="journal article" date="2014" name="Genome Announc.">
        <title>Draft Genome Sequences of a Phylogenetically Diverse Suite of Pseudomonas syringae Strains from Multiple Source Populations.</title>
        <authorList>
            <person name="Baltrus D.A."/>
            <person name="Yourstone S."/>
            <person name="Lind A."/>
            <person name="Guilbaud C."/>
            <person name="Sands D.C."/>
            <person name="Jones C.D."/>
            <person name="Morris C.E."/>
            <person name="Dangl J.L."/>
        </authorList>
    </citation>
    <scope>NUCLEOTIDE SEQUENCE</scope>
    <source>
        <strain evidence="1">CC1417</strain>
    </source>
</reference>
<name>A0AAU8LL68_PSESX</name>
<dbReference type="AlphaFoldDB" id="A0AAU8LL68"/>
<proteinExistence type="predicted"/>
<dbReference type="RefSeq" id="WP_024688118.1">
    <property type="nucleotide sequence ID" value="NZ_CP159362.1"/>
</dbReference>
<sequence length="195" mass="22160">MLDQKNDSARELLMLNAMQHKEALLALTRFRDVGWMHWRGSIQEQCFPVSQFMLPIIAQYNSDARVYVGYVEDDAETGNIVGEIEKFMKLPCSFQTPPRYHAWIADNSTGKVLVDYVLPFGTGHSYYSECHNPFGKIYTPVLKDYTQVADFAAALLVHNMCVHHWRLLSACAVPPVQCSGTKKAGWFGKLKSFFS</sequence>
<accession>A0AAU8LL68</accession>
<gene>
    <name evidence="1" type="ORF">N011_08690</name>
</gene>
<protein>
    <submittedName>
        <fullName evidence="1">Uncharacterized protein</fullName>
    </submittedName>
</protein>
<evidence type="ECO:0000313" key="1">
    <source>
        <dbReference type="EMBL" id="XCN69342.1"/>
    </source>
</evidence>
<organism evidence="1">
    <name type="scientific">Pseudomonas syringae CC1417</name>
    <dbReference type="NCBI Taxonomy" id="1357272"/>
    <lineage>
        <taxon>Bacteria</taxon>
        <taxon>Pseudomonadati</taxon>
        <taxon>Pseudomonadota</taxon>
        <taxon>Gammaproteobacteria</taxon>
        <taxon>Pseudomonadales</taxon>
        <taxon>Pseudomonadaceae</taxon>
        <taxon>Pseudomonas</taxon>
        <taxon>Pseudomonas syringae</taxon>
    </lineage>
</organism>